<proteinExistence type="predicted"/>
<dbReference type="InterPro" id="IPR005097">
    <property type="entry name" value="Sacchrp_dh_NADP-bd"/>
</dbReference>
<dbReference type="PANTHER" id="PTHR12286">
    <property type="entry name" value="SACCHAROPINE DEHYDROGENASE-LIKE OXIDOREDUCTASE"/>
    <property type="match status" value="1"/>
</dbReference>
<evidence type="ECO:0000313" key="5">
    <source>
        <dbReference type="Proteomes" id="UP000248714"/>
    </source>
</evidence>
<dbReference type="Pfam" id="PF03435">
    <property type="entry name" value="Sacchrp_dh_NADP"/>
    <property type="match status" value="1"/>
</dbReference>
<keyword evidence="5" id="KW-1185">Reference proteome</keyword>
<accession>A0ABX9EFI2</accession>
<reference evidence="4 5" key="1">
    <citation type="submission" date="2018-06" db="EMBL/GenBank/DDBJ databases">
        <title>Genomic Encyclopedia of Type Strains, Phase IV (KMG-IV): sequencing the most valuable type-strain genomes for metagenomic binning, comparative biology and taxonomic classification.</title>
        <authorList>
            <person name="Goeker M."/>
        </authorList>
    </citation>
    <scope>NUCLEOTIDE SEQUENCE [LARGE SCALE GENOMIC DNA]</scope>
    <source>
        <strain evidence="4 5">DSM 45479</strain>
    </source>
</reference>
<keyword evidence="2" id="KW-0812">Transmembrane</keyword>
<dbReference type="EMBL" id="QLTT01000001">
    <property type="protein sequence ID" value="RAS69753.1"/>
    <property type="molecule type" value="Genomic_DNA"/>
</dbReference>
<evidence type="ECO:0000259" key="3">
    <source>
        <dbReference type="Pfam" id="PF03435"/>
    </source>
</evidence>
<name>A0ABX9EFI2_9PSEU</name>
<gene>
    <name evidence="4" type="ORF">C8D87_10152</name>
</gene>
<dbReference type="InterPro" id="IPR036291">
    <property type="entry name" value="NAD(P)-bd_dom_sf"/>
</dbReference>
<evidence type="ECO:0000313" key="4">
    <source>
        <dbReference type="EMBL" id="RAS69753.1"/>
    </source>
</evidence>
<dbReference type="PANTHER" id="PTHR12286:SF5">
    <property type="entry name" value="SACCHAROPINE DEHYDROGENASE-LIKE OXIDOREDUCTASE"/>
    <property type="match status" value="1"/>
</dbReference>
<dbReference type="SUPFAM" id="SSF51735">
    <property type="entry name" value="NAD(P)-binding Rossmann-fold domains"/>
    <property type="match status" value="1"/>
</dbReference>
<evidence type="ECO:0000256" key="1">
    <source>
        <dbReference type="SAM" id="MobiDB-lite"/>
    </source>
</evidence>
<dbReference type="Gene3D" id="3.40.50.720">
    <property type="entry name" value="NAD(P)-binding Rossmann-like Domain"/>
    <property type="match status" value="1"/>
</dbReference>
<sequence length="431" mass="44459">MPSMISRTPGLCASVRWTGAGAGMLTAMNRVHDVVVFGATGFVGALTAAYLARHAPEGVRIALAGRSADKLAATRAGLPAAAREWPLVVADSEDQVSLAALAASTRVLATTVGPYARYGLPVVEACARAGTHYADLTGEVLFVRAAIDAVHELALESGARIVHACGYDSIPSDLGMVLLHERAVADGAGPLTDVRLVATVRGGFSGGTIDSLRAQIEAYESSPGLRRVAADPHALSPDRAAEPTPAQPRDAGMPSRAADGTWQAPFVMAPFNTRIVRRSNALLDWAYGPELRYGEVMGAGQGVTGALMAAGITGGLVGLVGAMSVKPVRGLLDRVLPAPGTGPSEQARAKGWFRSVLYATTSSGCRYRATVAGPGDPGYAATAVMLGQSALCLALDDLPQRSGSLTPATAMGRPLIDRLRLAGHTYDVTTA</sequence>
<keyword evidence="2" id="KW-0472">Membrane</keyword>
<keyword evidence="2" id="KW-1133">Transmembrane helix</keyword>
<organism evidence="4 5">
    <name type="scientific">Lentzea atacamensis</name>
    <dbReference type="NCBI Taxonomy" id="531938"/>
    <lineage>
        <taxon>Bacteria</taxon>
        <taxon>Bacillati</taxon>
        <taxon>Actinomycetota</taxon>
        <taxon>Actinomycetes</taxon>
        <taxon>Pseudonocardiales</taxon>
        <taxon>Pseudonocardiaceae</taxon>
        <taxon>Lentzea</taxon>
    </lineage>
</organism>
<comment type="caution">
    <text evidence="4">The sequence shown here is derived from an EMBL/GenBank/DDBJ whole genome shotgun (WGS) entry which is preliminary data.</text>
</comment>
<dbReference type="Proteomes" id="UP000248714">
    <property type="component" value="Unassembled WGS sequence"/>
</dbReference>
<feature type="transmembrane region" description="Helical" evidence="2">
    <location>
        <begin position="34"/>
        <end position="52"/>
    </location>
</feature>
<feature type="domain" description="Saccharopine dehydrogenase NADP binding" evidence="3">
    <location>
        <begin position="34"/>
        <end position="158"/>
    </location>
</feature>
<feature type="region of interest" description="Disordered" evidence="1">
    <location>
        <begin position="234"/>
        <end position="257"/>
    </location>
</feature>
<dbReference type="InterPro" id="IPR051276">
    <property type="entry name" value="Saccharopine_DH-like_oxidrdct"/>
</dbReference>
<evidence type="ECO:0000256" key="2">
    <source>
        <dbReference type="SAM" id="Phobius"/>
    </source>
</evidence>
<protein>
    <submittedName>
        <fullName evidence="4">Short subunit dehydrogenase-like uncharacterized protein</fullName>
    </submittedName>
</protein>